<evidence type="ECO:0000256" key="2">
    <source>
        <dbReference type="SAM" id="MobiDB-lite"/>
    </source>
</evidence>
<evidence type="ECO:0000313" key="3">
    <source>
        <dbReference type="EMBL" id="KAH7566875.1"/>
    </source>
</evidence>
<dbReference type="PRINTS" id="PR01950">
    <property type="entry name" value="LANCSUPER"/>
</dbReference>
<keyword evidence="4" id="KW-1185">Reference proteome</keyword>
<dbReference type="EMBL" id="JAFEMO010000008">
    <property type="protein sequence ID" value="KAH7566875.1"/>
    <property type="molecule type" value="Genomic_DNA"/>
</dbReference>
<dbReference type="SMART" id="SM01260">
    <property type="entry name" value="LANC_like"/>
    <property type="match status" value="1"/>
</dbReference>
<evidence type="ECO:0000256" key="1">
    <source>
        <dbReference type="ARBA" id="ARBA00007179"/>
    </source>
</evidence>
<evidence type="ECO:0008006" key="5">
    <source>
        <dbReference type="Google" id="ProtNLM"/>
    </source>
</evidence>
<organism evidence="3 4">
    <name type="scientific">Xanthoceras sorbifolium</name>
    <dbReference type="NCBI Taxonomy" id="99658"/>
    <lineage>
        <taxon>Eukaryota</taxon>
        <taxon>Viridiplantae</taxon>
        <taxon>Streptophyta</taxon>
        <taxon>Embryophyta</taxon>
        <taxon>Tracheophyta</taxon>
        <taxon>Spermatophyta</taxon>
        <taxon>Magnoliopsida</taxon>
        <taxon>eudicotyledons</taxon>
        <taxon>Gunneridae</taxon>
        <taxon>Pentapetalae</taxon>
        <taxon>rosids</taxon>
        <taxon>malvids</taxon>
        <taxon>Sapindales</taxon>
        <taxon>Sapindaceae</taxon>
        <taxon>Xanthoceroideae</taxon>
        <taxon>Xanthoceras</taxon>
    </lineage>
</organism>
<proteinExistence type="inferred from homology"/>
<feature type="compositionally biased region" description="Polar residues" evidence="2">
    <location>
        <begin position="1"/>
        <end position="15"/>
    </location>
</feature>
<dbReference type="Pfam" id="PF05147">
    <property type="entry name" value="LANC_like"/>
    <property type="match status" value="2"/>
</dbReference>
<dbReference type="InterPro" id="IPR020464">
    <property type="entry name" value="LanC-like_prot_euk"/>
</dbReference>
<dbReference type="SUPFAM" id="SSF158745">
    <property type="entry name" value="LanC-like"/>
    <property type="match status" value="1"/>
</dbReference>
<protein>
    <recommendedName>
        <fullName evidence="5">LanC-like protein GCL1</fullName>
    </recommendedName>
</protein>
<dbReference type="PRINTS" id="PR01951">
    <property type="entry name" value="LANCEUKARYTE"/>
</dbReference>
<comment type="caution">
    <text evidence="3">The sequence shown here is derived from an EMBL/GenBank/DDBJ whole genome shotgun (WGS) entry which is preliminary data.</text>
</comment>
<dbReference type="PANTHER" id="PTHR12736:SF25">
    <property type="entry name" value="LANC-LIKE PROTEIN GCL1"/>
    <property type="match status" value="1"/>
</dbReference>
<comment type="similarity">
    <text evidence="1">Belongs to the LanC-like protein family.</text>
</comment>
<feature type="region of interest" description="Disordered" evidence="2">
    <location>
        <begin position="1"/>
        <end position="29"/>
    </location>
</feature>
<dbReference type="PANTHER" id="PTHR12736">
    <property type="entry name" value="LANC-LIKE PROTEIN"/>
    <property type="match status" value="1"/>
</dbReference>
<dbReference type="CDD" id="cd04794">
    <property type="entry name" value="euk_LANCL"/>
    <property type="match status" value="1"/>
</dbReference>
<sequence length="446" mass="48225">MNKMYTMSSVEFASQESHEENNNNDLKNNMDPTTATINMSLSAETFLRAAISLKDRVRSGCGEPPTGTDPTLYKGLLGTAFICLRSYEITGDQHDLQLSAEIIDTCASVARDSTRHVTFLCGRGGIYALGAVVANHKGTITGVTSIWISFLSFVPIGIAILPSCRLECSLPAEDRDMAQEKALPVGPEEGGFGMSYDLLYGRAGFLWAALFINKCLGPETVPNELLMPIVDAVLAGGRAGASDNTACPLMYRWHGTRYWGAASGLAGILQVLLHFPLSIEDANDVKGTLRYMMINRFPHSGNYPVSEGNPRDKLVQWSHGAPGMAMTLCKASKVFPSDREFRDAAIEAGEVVWKNGLVKKVGLADGSAGNAYSFLSLYGLTGESIYEERAKAFASFLYHNAEKLVTEGHAGGAEYGYSLFQGLTGTACLWFDLVAPVNSKFPGYEL</sequence>
<name>A0ABQ8HRB2_9ROSI</name>
<dbReference type="Gene3D" id="1.50.10.10">
    <property type="match status" value="1"/>
</dbReference>
<accession>A0ABQ8HRB2</accession>
<dbReference type="InterPro" id="IPR012341">
    <property type="entry name" value="6hp_glycosidase-like_sf"/>
</dbReference>
<dbReference type="Proteomes" id="UP000827721">
    <property type="component" value="Unassembled WGS sequence"/>
</dbReference>
<gene>
    <name evidence="3" type="ORF">JRO89_XS08G0247500</name>
</gene>
<dbReference type="InterPro" id="IPR007822">
    <property type="entry name" value="LANC-like"/>
</dbReference>
<reference evidence="3 4" key="1">
    <citation type="submission" date="2021-02" db="EMBL/GenBank/DDBJ databases">
        <title>Plant Genome Project.</title>
        <authorList>
            <person name="Zhang R.-G."/>
        </authorList>
    </citation>
    <scope>NUCLEOTIDE SEQUENCE [LARGE SCALE GENOMIC DNA]</scope>
    <source>
        <tissue evidence="3">Leaves</tissue>
    </source>
</reference>
<evidence type="ECO:0000313" key="4">
    <source>
        <dbReference type="Proteomes" id="UP000827721"/>
    </source>
</evidence>